<dbReference type="InterPro" id="IPR012944">
    <property type="entry name" value="SusD_RagB_dom"/>
</dbReference>
<name>A0A1I0RF19_9BACT</name>
<keyword evidence="4" id="KW-0472">Membrane</keyword>
<evidence type="ECO:0000256" key="2">
    <source>
        <dbReference type="ARBA" id="ARBA00006275"/>
    </source>
</evidence>
<dbReference type="SUPFAM" id="SSF48452">
    <property type="entry name" value="TPR-like"/>
    <property type="match status" value="1"/>
</dbReference>
<dbReference type="STRING" id="29529.SAMN04488122_2722"/>
<keyword evidence="3" id="KW-0732">Signal</keyword>
<dbReference type="PROSITE" id="PS51257">
    <property type="entry name" value="PROKAR_LIPOPROTEIN"/>
    <property type="match status" value="1"/>
</dbReference>
<dbReference type="Pfam" id="PF07980">
    <property type="entry name" value="SusD_RagB"/>
    <property type="match status" value="1"/>
</dbReference>
<evidence type="ECO:0000256" key="5">
    <source>
        <dbReference type="ARBA" id="ARBA00023237"/>
    </source>
</evidence>
<evidence type="ECO:0000259" key="7">
    <source>
        <dbReference type="Pfam" id="PF14322"/>
    </source>
</evidence>
<reference evidence="9" key="1">
    <citation type="submission" date="2016-10" db="EMBL/GenBank/DDBJ databases">
        <authorList>
            <person name="Varghese N."/>
            <person name="Submissions S."/>
        </authorList>
    </citation>
    <scope>NUCLEOTIDE SEQUENCE [LARGE SCALE GENOMIC DNA]</scope>
    <source>
        <strain evidence="9">DSM 3695</strain>
    </source>
</reference>
<evidence type="ECO:0000256" key="1">
    <source>
        <dbReference type="ARBA" id="ARBA00004442"/>
    </source>
</evidence>
<proteinExistence type="inferred from homology"/>
<evidence type="ECO:0000313" key="9">
    <source>
        <dbReference type="Proteomes" id="UP000199310"/>
    </source>
</evidence>
<dbReference type="Proteomes" id="UP000199310">
    <property type="component" value="Unassembled WGS sequence"/>
</dbReference>
<dbReference type="GO" id="GO:0009279">
    <property type="term" value="C:cell outer membrane"/>
    <property type="evidence" value="ECO:0007669"/>
    <property type="project" value="UniProtKB-SubCell"/>
</dbReference>
<dbReference type="AlphaFoldDB" id="A0A1I0RF19"/>
<dbReference type="Gene3D" id="1.25.40.390">
    <property type="match status" value="1"/>
</dbReference>
<evidence type="ECO:0000256" key="4">
    <source>
        <dbReference type="ARBA" id="ARBA00023136"/>
    </source>
</evidence>
<comment type="similarity">
    <text evidence="2">Belongs to the SusD family.</text>
</comment>
<evidence type="ECO:0000313" key="8">
    <source>
        <dbReference type="EMBL" id="SEW39256.1"/>
    </source>
</evidence>
<feature type="domain" description="SusD-like N-terminal" evidence="7">
    <location>
        <begin position="21"/>
        <end position="224"/>
    </location>
</feature>
<dbReference type="RefSeq" id="WP_177192153.1">
    <property type="nucleotide sequence ID" value="NZ_FOJG01000001.1"/>
</dbReference>
<feature type="domain" description="RagB/SusD" evidence="6">
    <location>
        <begin position="342"/>
        <end position="460"/>
    </location>
</feature>
<dbReference type="Pfam" id="PF14322">
    <property type="entry name" value="SusD-like_3"/>
    <property type="match status" value="1"/>
</dbReference>
<gene>
    <name evidence="8" type="ORF">SAMN04488122_2722</name>
</gene>
<organism evidence="8 9">
    <name type="scientific">Chitinophaga arvensicola</name>
    <dbReference type="NCBI Taxonomy" id="29529"/>
    <lineage>
        <taxon>Bacteria</taxon>
        <taxon>Pseudomonadati</taxon>
        <taxon>Bacteroidota</taxon>
        <taxon>Chitinophagia</taxon>
        <taxon>Chitinophagales</taxon>
        <taxon>Chitinophagaceae</taxon>
        <taxon>Chitinophaga</taxon>
    </lineage>
</organism>
<sequence length="461" mass="52132">MKKLTIYPLLGLLLLTGGCKKFLDVTPKGKFLPTTVADYELFMNDLLQADAGFANIEYMGDDLSFTDDQVTSGGDTRRVKSYLWLKEVYKDLEDDAEWTRMYNNIYNCNLVLQNIETATGGAPSDVGRISAEARIQRAYNYFHLAMLFGKDYDAATAATDLAVPMPLIPDLEAKSKRATVKEVYDQVFTDLNTALATPGLPDFGRNYVHPGKVAAYALLSRIHLYMGNYEQAQKWADAALAMKSTLVDYNTFSFILPSKPFNGVNNKPTADVNPENLFTKTNSASNAVTTFMISPELFQLLGEKDLRYVYTFTRIERSGLPTTNPYPIYFANMLNYSIGVPEMMLIKAECLARSGKKDDALNLLNTLRKQRFKPADYTDLTATDADAALALVMTERRKELLYHGLRWFDLKRLNRDPRFKKDLTRTYKGQLYTLPANSQWYLLEIAPKIISINPAIIQNPR</sequence>
<protein>
    <submittedName>
        <fullName evidence="8">SusD family protein</fullName>
    </submittedName>
</protein>
<keyword evidence="9" id="KW-1185">Reference proteome</keyword>
<dbReference type="InterPro" id="IPR011990">
    <property type="entry name" value="TPR-like_helical_dom_sf"/>
</dbReference>
<evidence type="ECO:0000259" key="6">
    <source>
        <dbReference type="Pfam" id="PF07980"/>
    </source>
</evidence>
<comment type="subcellular location">
    <subcellularLocation>
        <location evidence="1">Cell outer membrane</location>
    </subcellularLocation>
</comment>
<evidence type="ECO:0000256" key="3">
    <source>
        <dbReference type="ARBA" id="ARBA00022729"/>
    </source>
</evidence>
<dbReference type="EMBL" id="FOJG01000001">
    <property type="protein sequence ID" value="SEW39256.1"/>
    <property type="molecule type" value="Genomic_DNA"/>
</dbReference>
<accession>A0A1I0RF19</accession>
<keyword evidence="5" id="KW-0998">Cell outer membrane</keyword>
<dbReference type="InterPro" id="IPR033985">
    <property type="entry name" value="SusD-like_N"/>
</dbReference>